<evidence type="ECO:0000256" key="4">
    <source>
        <dbReference type="ARBA" id="ARBA00023186"/>
    </source>
</evidence>
<proteinExistence type="predicted"/>
<comment type="subcellular location">
    <subcellularLocation>
        <location evidence="1">Membrane</location>
    </subcellularLocation>
</comment>
<dbReference type="Pfam" id="PF00226">
    <property type="entry name" value="DnaJ"/>
    <property type="match status" value="1"/>
</dbReference>
<reference evidence="8" key="1">
    <citation type="submission" date="2020-09" db="EMBL/GenBank/DDBJ databases">
        <title>Genome-Enabled Discovery of Anthraquinone Biosynthesis in Senna tora.</title>
        <authorList>
            <person name="Kang S.-H."/>
            <person name="Pandey R.P."/>
            <person name="Lee C.-M."/>
            <person name="Sim J.-S."/>
            <person name="Jeong J.-T."/>
            <person name="Choi B.-S."/>
            <person name="Jung M."/>
            <person name="Ginzburg D."/>
            <person name="Zhao K."/>
            <person name="Won S.Y."/>
            <person name="Oh T.-J."/>
            <person name="Yu Y."/>
            <person name="Kim N.-H."/>
            <person name="Lee O.R."/>
            <person name="Lee T.-H."/>
            <person name="Bashyal P."/>
            <person name="Kim T.-S."/>
            <person name="Lee W.-H."/>
            <person name="Kawkins C."/>
            <person name="Kim C.-K."/>
            <person name="Kim J.S."/>
            <person name="Ahn B.O."/>
            <person name="Rhee S.Y."/>
            <person name="Sohng J.K."/>
        </authorList>
    </citation>
    <scope>NUCLEOTIDE SEQUENCE</scope>
    <source>
        <tissue evidence="8">Leaf</tissue>
    </source>
</reference>
<dbReference type="SUPFAM" id="SSF46565">
    <property type="entry name" value="Chaperone J-domain"/>
    <property type="match status" value="1"/>
</dbReference>
<dbReference type="PROSITE" id="PS50076">
    <property type="entry name" value="DNAJ_2"/>
    <property type="match status" value="1"/>
</dbReference>
<feature type="compositionally biased region" description="Basic and acidic residues" evidence="6">
    <location>
        <begin position="389"/>
        <end position="405"/>
    </location>
</feature>
<feature type="coiled-coil region" evidence="5">
    <location>
        <begin position="309"/>
        <end position="336"/>
    </location>
</feature>
<dbReference type="InterPro" id="IPR018253">
    <property type="entry name" value="DnaJ_domain_CS"/>
</dbReference>
<keyword evidence="4" id="KW-0143">Chaperone</keyword>
<feature type="region of interest" description="Disordered" evidence="6">
    <location>
        <begin position="379"/>
        <end position="405"/>
    </location>
</feature>
<dbReference type="CDD" id="cd06257">
    <property type="entry name" value="DnaJ"/>
    <property type="match status" value="1"/>
</dbReference>
<evidence type="ECO:0000256" key="6">
    <source>
        <dbReference type="SAM" id="MobiDB-lite"/>
    </source>
</evidence>
<keyword evidence="9" id="KW-1185">Reference proteome</keyword>
<evidence type="ECO:0000313" key="9">
    <source>
        <dbReference type="Proteomes" id="UP000634136"/>
    </source>
</evidence>
<dbReference type="EMBL" id="JAAIUW010000011">
    <property type="protein sequence ID" value="KAF7809247.1"/>
    <property type="molecule type" value="Genomic_DNA"/>
</dbReference>
<evidence type="ECO:0000256" key="2">
    <source>
        <dbReference type="ARBA" id="ARBA00023054"/>
    </source>
</evidence>
<dbReference type="PANTHER" id="PTHR44272:SF2">
    <property type="entry name" value="CHAPERONE PROTEIN DNAJ 16"/>
    <property type="match status" value="1"/>
</dbReference>
<name>A0A834SSW2_9FABA</name>
<evidence type="ECO:0000256" key="1">
    <source>
        <dbReference type="ARBA" id="ARBA00004370"/>
    </source>
</evidence>
<protein>
    <submittedName>
        <fullName evidence="8">Chaperone protein dnaJ 16</fullName>
    </submittedName>
</protein>
<dbReference type="OrthoDB" id="10250354at2759"/>
<dbReference type="PROSITE" id="PS00636">
    <property type="entry name" value="DNAJ_1"/>
    <property type="match status" value="1"/>
</dbReference>
<evidence type="ECO:0000256" key="3">
    <source>
        <dbReference type="ARBA" id="ARBA00023136"/>
    </source>
</evidence>
<evidence type="ECO:0000259" key="7">
    <source>
        <dbReference type="PROSITE" id="PS50076"/>
    </source>
</evidence>
<dbReference type="InterPro" id="IPR001623">
    <property type="entry name" value="DnaJ_domain"/>
</dbReference>
<dbReference type="PANTHER" id="PTHR44272">
    <property type="entry name" value="DNAJ DOMAIN (PROKARYOTIC HEAT SHOCK PROTEIN)"/>
    <property type="match status" value="1"/>
</dbReference>
<organism evidence="8 9">
    <name type="scientific">Senna tora</name>
    <dbReference type="NCBI Taxonomy" id="362788"/>
    <lineage>
        <taxon>Eukaryota</taxon>
        <taxon>Viridiplantae</taxon>
        <taxon>Streptophyta</taxon>
        <taxon>Embryophyta</taxon>
        <taxon>Tracheophyta</taxon>
        <taxon>Spermatophyta</taxon>
        <taxon>Magnoliopsida</taxon>
        <taxon>eudicotyledons</taxon>
        <taxon>Gunneridae</taxon>
        <taxon>Pentapetalae</taxon>
        <taxon>rosids</taxon>
        <taxon>fabids</taxon>
        <taxon>Fabales</taxon>
        <taxon>Fabaceae</taxon>
        <taxon>Caesalpinioideae</taxon>
        <taxon>Cassia clade</taxon>
        <taxon>Senna</taxon>
    </lineage>
</organism>
<dbReference type="FunFam" id="1.10.287.110:FF:000097">
    <property type="entry name" value="Chaperone protein dnaJ 16"/>
    <property type="match status" value="1"/>
</dbReference>
<gene>
    <name evidence="8" type="ORF">G2W53_035990</name>
</gene>
<evidence type="ECO:0000313" key="8">
    <source>
        <dbReference type="EMBL" id="KAF7809247.1"/>
    </source>
</evidence>
<evidence type="ECO:0000256" key="5">
    <source>
        <dbReference type="SAM" id="Coils"/>
    </source>
</evidence>
<dbReference type="AlphaFoldDB" id="A0A834SSW2"/>
<dbReference type="Proteomes" id="UP000634136">
    <property type="component" value="Unassembled WGS sequence"/>
</dbReference>
<feature type="domain" description="J" evidence="7">
    <location>
        <begin position="20"/>
        <end position="85"/>
    </location>
</feature>
<dbReference type="InterPro" id="IPR036869">
    <property type="entry name" value="J_dom_sf"/>
</dbReference>
<dbReference type="SMART" id="SM00271">
    <property type="entry name" value="DnaJ"/>
    <property type="match status" value="1"/>
</dbReference>
<comment type="caution">
    <text evidence="8">The sequence shown here is derived from an EMBL/GenBank/DDBJ whole genome shotgun (WGS) entry which is preliminary data.</text>
</comment>
<sequence>MPTGRSKSEKRDSVMQLRRDPYEVLGVLRNSTDQEIKTAYRKMALKYHPDKNDNDPKAADMFKEVTFSYNILSDPEKRRQYDSAGFEAVESDSQDLELDLSSLALRRAISFVLNASPPFSVSTFSSSFFFIHASKLGVPIKTTVSATVLEEALNGAVIIRPLPLGLSISKRVEKQSAHFYSVTLTEEEAQAGFVCRVQSSDKSKFKLLYFDQEDTGGLNLSLQEDSAKTGKVTSAGMYFLRFPVYHMNQTTNSRAAAKDPDTSFFRKLDGFHPCELTELKAGTHVFAVYGDNFFKSASYTIEALCAASFKQEKEDLQNVEAQILSKRAELPKFETEYREVLAQFTEMTSRYMQEMQVIDELLKQRNEIHASYTIAPLKRSASTRRSKSSCKEAKEDDQGREKRYTRDRLKKKKWYNIHLKVDKRKAC</sequence>
<dbReference type="GO" id="GO:0016020">
    <property type="term" value="C:membrane"/>
    <property type="evidence" value="ECO:0007669"/>
    <property type="project" value="UniProtKB-SubCell"/>
</dbReference>
<accession>A0A834SSW2</accession>
<dbReference type="InterPro" id="IPR052812">
    <property type="entry name" value="Plant_DnaJ_domain"/>
</dbReference>
<dbReference type="PRINTS" id="PR00625">
    <property type="entry name" value="JDOMAIN"/>
</dbReference>
<keyword evidence="2 5" id="KW-0175">Coiled coil</keyword>
<keyword evidence="3" id="KW-0472">Membrane</keyword>
<dbReference type="Gene3D" id="1.10.287.110">
    <property type="entry name" value="DnaJ domain"/>
    <property type="match status" value="1"/>
</dbReference>